<evidence type="ECO:0000256" key="1">
    <source>
        <dbReference type="ARBA" id="ARBA00004651"/>
    </source>
</evidence>
<dbReference type="Gene3D" id="1.10.3720.10">
    <property type="entry name" value="MetI-like"/>
    <property type="match status" value="2"/>
</dbReference>
<feature type="domain" description="ABC transmembrane type-1" evidence="8">
    <location>
        <begin position="516"/>
        <end position="706"/>
    </location>
</feature>
<evidence type="ECO:0000256" key="4">
    <source>
        <dbReference type="ARBA" id="ARBA00022692"/>
    </source>
</evidence>
<dbReference type="KEGG" id="bvv:BHK69_09770"/>
<keyword evidence="4 7" id="KW-0812">Transmembrane</keyword>
<dbReference type="CDD" id="cd06261">
    <property type="entry name" value="TM_PBP2"/>
    <property type="match status" value="2"/>
</dbReference>
<dbReference type="PROSITE" id="PS50928">
    <property type="entry name" value="ABC_TM1"/>
    <property type="match status" value="2"/>
</dbReference>
<keyword evidence="6 7" id="KW-0472">Membrane</keyword>
<dbReference type="PANTHER" id="PTHR30183">
    <property type="entry name" value="MOLYBDENUM TRANSPORT SYSTEM PERMEASE PROTEIN MODB"/>
    <property type="match status" value="1"/>
</dbReference>
<dbReference type="AlphaFoldDB" id="A0A1D7U037"/>
<dbReference type="EMBL" id="CP017147">
    <property type="protein sequence ID" value="AOO80716.1"/>
    <property type="molecule type" value="Genomic_DNA"/>
</dbReference>
<feature type="transmembrane region" description="Helical" evidence="7">
    <location>
        <begin position="299"/>
        <end position="323"/>
    </location>
</feature>
<comment type="similarity">
    <text evidence="7">Belongs to the binding-protein-dependent transport system permease family.</text>
</comment>
<dbReference type="SUPFAM" id="SSF161098">
    <property type="entry name" value="MetI-like"/>
    <property type="match status" value="2"/>
</dbReference>
<dbReference type="GO" id="GO:0055085">
    <property type="term" value="P:transmembrane transport"/>
    <property type="evidence" value="ECO:0007669"/>
    <property type="project" value="InterPro"/>
</dbReference>
<feature type="transmembrane region" description="Helical" evidence="7">
    <location>
        <begin position="124"/>
        <end position="146"/>
    </location>
</feature>
<dbReference type="Proteomes" id="UP000094969">
    <property type="component" value="Chromosome"/>
</dbReference>
<evidence type="ECO:0000256" key="7">
    <source>
        <dbReference type="RuleBase" id="RU363032"/>
    </source>
</evidence>
<feature type="transmembrane region" description="Helical" evidence="7">
    <location>
        <begin position="158"/>
        <end position="179"/>
    </location>
</feature>
<gene>
    <name evidence="9" type="ORF">BHK69_09770</name>
</gene>
<keyword evidence="10" id="KW-1185">Reference proteome</keyword>
<feature type="transmembrane region" description="Helical" evidence="7">
    <location>
        <begin position="554"/>
        <end position="574"/>
    </location>
</feature>
<evidence type="ECO:0000256" key="5">
    <source>
        <dbReference type="ARBA" id="ARBA00022989"/>
    </source>
</evidence>
<name>A0A1D7U037_9HYPH</name>
<feature type="transmembrane region" description="Helical" evidence="7">
    <location>
        <begin position="83"/>
        <end position="104"/>
    </location>
</feature>
<accession>A0A1D7U037</accession>
<dbReference type="PANTHER" id="PTHR30183:SF7">
    <property type="entry name" value="FERRIC TRANSPORT SYSTEM PERMEASE PROTEIN FBPB 1-RELATED"/>
    <property type="match status" value="1"/>
</dbReference>
<evidence type="ECO:0000256" key="3">
    <source>
        <dbReference type="ARBA" id="ARBA00022475"/>
    </source>
</evidence>
<feature type="transmembrane region" description="Helical" evidence="7">
    <location>
        <begin position="406"/>
        <end position="423"/>
    </location>
</feature>
<proteinExistence type="inferred from homology"/>
<feature type="transmembrane region" description="Helical" evidence="7">
    <location>
        <begin position="580"/>
        <end position="598"/>
    </location>
</feature>
<dbReference type="STRING" id="1526658.BHK69_09770"/>
<feature type="transmembrane region" description="Helical" evidence="7">
    <location>
        <begin position="223"/>
        <end position="244"/>
    </location>
</feature>
<keyword evidence="3" id="KW-1003">Cell membrane</keyword>
<comment type="subcellular location">
    <subcellularLocation>
        <location evidence="1 7">Cell membrane</location>
        <topology evidence="1 7">Multi-pass membrane protein</topology>
    </subcellularLocation>
</comment>
<feature type="transmembrane region" description="Helical" evidence="7">
    <location>
        <begin position="43"/>
        <end position="71"/>
    </location>
</feature>
<protein>
    <submittedName>
        <fullName evidence="9">Iron ABC transporter permease</fullName>
    </submittedName>
</protein>
<sequence length="737" mass="77575">MRRATQLVLLIGWLGYAVLPWYLPEGMSLTQFGWLSSYPLGKAGSALALALSGEAPWLLPVGVALLAATAFCRGTESGKVARVLVAAGGAGLAVFFLQGFGIGLKGSAAGWATALLGADVAQAGMGGGAFLTVLALLLLTCHGLAYRGYCRGDLFTTSAIGIVVLLIGLFIFWPVMVILKSALVDQNGHVALSAFSDRFFSATIWGLGCVSSGTSCGVAWNTLILAVLTGVITTLLGLACALLLQRTAMPGKRLMRALTVLPIITPPFVIGLALILLFGRSGFFTGIMADWFGVPRSRWIYGLPGVLLAQVLAFAPIAFLVLIGVVQGISPSLEEASQTLGAGRWQTFSTVTWPLLRPGIANAFLLGFVESMADFGNPLVLGGNFEVLSTKIFFAVVGAAYNQGQAAVLAMVLLAFTLGAFWLQQGWLGGKSYTTVTGKGDAGLPTPLPRRVTWLAGLAVLPWVALTLVIYLVILVGGFVKTMGRDYTPTLEHYRTGFAIDFSRGLFFEGAAWNSFFTTLKVAAISAPLTALIGLLTAYLLTRQKFSGRSTLEFATMLSFAIPGTVLGVAYILAFNVPPIEITGTGLILIIAFVFRNMPVGVRSGIAGLSQIDKSLDEASTTLRARSFTTLWRVVLPLLRPALVAALVYSFVRSMTAVSAVIFLVSAEYNLATAYIVGRVEAGEFGLAIAYSSVLIVVMAAGIGLIQLGVGERKLGRRKLVALSGSVSNPISQGAAS</sequence>
<dbReference type="RefSeq" id="WP_069689934.1">
    <property type="nucleotide sequence ID" value="NZ_CP017147.1"/>
</dbReference>
<evidence type="ECO:0000313" key="9">
    <source>
        <dbReference type="EMBL" id="AOO80716.1"/>
    </source>
</evidence>
<dbReference type="GO" id="GO:0005886">
    <property type="term" value="C:plasma membrane"/>
    <property type="evidence" value="ECO:0007669"/>
    <property type="project" value="UniProtKB-SubCell"/>
</dbReference>
<feature type="transmembrane region" description="Helical" evidence="7">
    <location>
        <begin position="454"/>
        <end position="477"/>
    </location>
</feature>
<evidence type="ECO:0000256" key="2">
    <source>
        <dbReference type="ARBA" id="ARBA00022448"/>
    </source>
</evidence>
<dbReference type="Pfam" id="PF00528">
    <property type="entry name" value="BPD_transp_1"/>
    <property type="match status" value="2"/>
</dbReference>
<evidence type="ECO:0000256" key="6">
    <source>
        <dbReference type="ARBA" id="ARBA00023136"/>
    </source>
</evidence>
<evidence type="ECO:0000313" key="10">
    <source>
        <dbReference type="Proteomes" id="UP000094969"/>
    </source>
</evidence>
<feature type="transmembrane region" description="Helical" evidence="7">
    <location>
        <begin position="7"/>
        <end position="23"/>
    </location>
</feature>
<dbReference type="OrthoDB" id="27542at2"/>
<reference evidence="9 10" key="1">
    <citation type="journal article" date="2015" name="Antonie Van Leeuwenhoek">
        <title>Bosea vaviloviae sp. nov., a new species of slow-growing rhizobia isolated from nodules of the relict species Vavilovia formosa (Stev.) Fed.</title>
        <authorList>
            <person name="Safronova V.I."/>
            <person name="Kuznetsova I.G."/>
            <person name="Sazanova A.L."/>
            <person name="Kimeklis A.K."/>
            <person name="Belimov A.A."/>
            <person name="Andronov E.E."/>
            <person name="Pinaev A.G."/>
            <person name="Chizhevskaya E.P."/>
            <person name="Pukhaev A.R."/>
            <person name="Popov K.P."/>
            <person name="Willems A."/>
            <person name="Tikhonovich I.A."/>
        </authorList>
    </citation>
    <scope>NUCLEOTIDE SEQUENCE [LARGE SCALE GENOMIC DNA]</scope>
    <source>
        <strain evidence="9 10">Vaf18</strain>
    </source>
</reference>
<feature type="domain" description="ABC transmembrane type-1" evidence="8">
    <location>
        <begin position="219"/>
        <end position="424"/>
    </location>
</feature>
<dbReference type="InterPro" id="IPR035906">
    <property type="entry name" value="MetI-like_sf"/>
</dbReference>
<keyword evidence="2 7" id="KW-0813">Transport</keyword>
<feature type="transmembrane region" description="Helical" evidence="7">
    <location>
        <begin position="256"/>
        <end position="279"/>
    </location>
</feature>
<feature type="transmembrane region" description="Helical" evidence="7">
    <location>
        <begin position="685"/>
        <end position="710"/>
    </location>
</feature>
<feature type="transmembrane region" description="Helical" evidence="7">
    <location>
        <begin position="522"/>
        <end position="542"/>
    </location>
</feature>
<evidence type="ECO:0000259" key="8">
    <source>
        <dbReference type="PROSITE" id="PS50928"/>
    </source>
</evidence>
<organism evidence="9 10">
    <name type="scientific">Bosea vaviloviae</name>
    <dbReference type="NCBI Taxonomy" id="1526658"/>
    <lineage>
        <taxon>Bacteria</taxon>
        <taxon>Pseudomonadati</taxon>
        <taxon>Pseudomonadota</taxon>
        <taxon>Alphaproteobacteria</taxon>
        <taxon>Hyphomicrobiales</taxon>
        <taxon>Boseaceae</taxon>
        <taxon>Bosea</taxon>
    </lineage>
</organism>
<keyword evidence="5 7" id="KW-1133">Transmembrane helix</keyword>
<dbReference type="InterPro" id="IPR000515">
    <property type="entry name" value="MetI-like"/>
</dbReference>